<keyword evidence="1" id="KW-0732">Signal</keyword>
<protein>
    <submittedName>
        <fullName evidence="2">Uncharacterized protein</fullName>
    </submittedName>
</protein>
<feature type="signal peptide" evidence="1">
    <location>
        <begin position="1"/>
        <end position="16"/>
    </location>
</feature>
<reference evidence="2 3" key="1">
    <citation type="submission" date="2023-01" db="EMBL/GenBank/DDBJ databases">
        <title>Analysis of 21 Apiospora genomes using comparative genomics revels a genus with tremendous synthesis potential of carbohydrate active enzymes and secondary metabolites.</title>
        <authorList>
            <person name="Sorensen T."/>
        </authorList>
    </citation>
    <scope>NUCLEOTIDE SEQUENCE [LARGE SCALE GENOMIC DNA]</scope>
    <source>
        <strain evidence="2 3">CBS 117206</strain>
    </source>
</reference>
<evidence type="ECO:0000256" key="1">
    <source>
        <dbReference type="SAM" id="SignalP"/>
    </source>
</evidence>
<proteinExistence type="predicted"/>
<dbReference type="Proteomes" id="UP001392437">
    <property type="component" value="Unassembled WGS sequence"/>
</dbReference>
<keyword evidence="3" id="KW-1185">Reference proteome</keyword>
<accession>A0AAW0QK84</accession>
<dbReference type="EMBL" id="JAQQWP010000008">
    <property type="protein sequence ID" value="KAK8106325.1"/>
    <property type="molecule type" value="Genomic_DNA"/>
</dbReference>
<dbReference type="AlphaFoldDB" id="A0AAW0QK84"/>
<evidence type="ECO:0000313" key="3">
    <source>
        <dbReference type="Proteomes" id="UP001392437"/>
    </source>
</evidence>
<feature type="chain" id="PRO_5043743531" evidence="1">
    <location>
        <begin position="17"/>
        <end position="75"/>
    </location>
</feature>
<name>A0AAW0QK84_9PEZI</name>
<organism evidence="2 3">
    <name type="scientific">Apiospora kogelbergensis</name>
    <dbReference type="NCBI Taxonomy" id="1337665"/>
    <lineage>
        <taxon>Eukaryota</taxon>
        <taxon>Fungi</taxon>
        <taxon>Dikarya</taxon>
        <taxon>Ascomycota</taxon>
        <taxon>Pezizomycotina</taxon>
        <taxon>Sordariomycetes</taxon>
        <taxon>Xylariomycetidae</taxon>
        <taxon>Amphisphaeriales</taxon>
        <taxon>Apiosporaceae</taxon>
        <taxon>Apiospora</taxon>
    </lineage>
</organism>
<evidence type="ECO:0000313" key="2">
    <source>
        <dbReference type="EMBL" id="KAK8106325.1"/>
    </source>
</evidence>
<comment type="caution">
    <text evidence="2">The sequence shown here is derived from an EMBL/GenBank/DDBJ whole genome shotgun (WGS) entry which is preliminary data.</text>
</comment>
<sequence>MQFLTIFALAATTVLALPSDNVDARNYPSCTPPQYQCKGDASGWLVCNVDGTWLDGGACPKDTTCKPINNLPYCT</sequence>
<gene>
    <name evidence="2" type="ORF">PG999_009684</name>
</gene>